<dbReference type="AlphaFoldDB" id="A0A4R0RMC6"/>
<evidence type="ECO:0000313" key="2">
    <source>
        <dbReference type="EMBL" id="TCD64988.1"/>
    </source>
</evidence>
<evidence type="ECO:0000313" key="3">
    <source>
        <dbReference type="Proteomes" id="UP000292702"/>
    </source>
</evidence>
<gene>
    <name evidence="2" type="ORF">EIP91_003354</name>
</gene>
<sequence>MQAVLVNAAHGCEQTALSHADKRALNSFDICADNVHSMQTPPVVDSSSSTSRGTGSDEQRKDHLARDVSHVSLPRLHRVYYLTGHTNTFRVEEWDIPVESRLLIQESVCFQASDPAERATFPTCHKKKNRAPIKLIGVLACEFKWLLHVLYHGPDDFARESNAVQIDIWTGLLSVSMHLRFDRIVDLAVASRKVREEILKSPPPESICWYAYGENLDIGYHNWVGSLIEEIFWPTEQGPCRDLEDSDE</sequence>
<feature type="compositionally biased region" description="Low complexity" evidence="1">
    <location>
        <begin position="41"/>
        <end position="54"/>
    </location>
</feature>
<organism evidence="2 3">
    <name type="scientific">Steccherinum ochraceum</name>
    <dbReference type="NCBI Taxonomy" id="92696"/>
    <lineage>
        <taxon>Eukaryota</taxon>
        <taxon>Fungi</taxon>
        <taxon>Dikarya</taxon>
        <taxon>Basidiomycota</taxon>
        <taxon>Agaricomycotina</taxon>
        <taxon>Agaricomycetes</taxon>
        <taxon>Polyporales</taxon>
        <taxon>Steccherinaceae</taxon>
        <taxon>Steccherinum</taxon>
    </lineage>
</organism>
<reference evidence="2 3" key="1">
    <citation type="submission" date="2018-11" db="EMBL/GenBank/DDBJ databases">
        <title>Genome assembly of Steccherinum ochraceum LE-BIN_3174, the white-rot fungus of the Steccherinaceae family (The Residual Polyporoid clade, Polyporales, Basidiomycota).</title>
        <authorList>
            <person name="Fedorova T.V."/>
            <person name="Glazunova O.A."/>
            <person name="Landesman E.O."/>
            <person name="Moiseenko K.V."/>
            <person name="Psurtseva N.V."/>
            <person name="Savinova O.S."/>
            <person name="Shakhova N.V."/>
            <person name="Tyazhelova T.V."/>
            <person name="Vasina D.V."/>
        </authorList>
    </citation>
    <scope>NUCLEOTIDE SEQUENCE [LARGE SCALE GENOMIC DNA]</scope>
    <source>
        <strain evidence="2 3">LE-BIN_3174</strain>
    </source>
</reference>
<proteinExistence type="predicted"/>
<protein>
    <submittedName>
        <fullName evidence="2">Uncharacterized protein</fullName>
    </submittedName>
</protein>
<dbReference type="Proteomes" id="UP000292702">
    <property type="component" value="Unassembled WGS sequence"/>
</dbReference>
<keyword evidence="3" id="KW-1185">Reference proteome</keyword>
<dbReference type="EMBL" id="RWJN01000204">
    <property type="protein sequence ID" value="TCD64988.1"/>
    <property type="molecule type" value="Genomic_DNA"/>
</dbReference>
<feature type="region of interest" description="Disordered" evidence="1">
    <location>
        <begin position="39"/>
        <end position="64"/>
    </location>
</feature>
<name>A0A4R0RMC6_9APHY</name>
<accession>A0A4R0RMC6</accession>
<comment type="caution">
    <text evidence="2">The sequence shown here is derived from an EMBL/GenBank/DDBJ whole genome shotgun (WGS) entry which is preliminary data.</text>
</comment>
<evidence type="ECO:0000256" key="1">
    <source>
        <dbReference type="SAM" id="MobiDB-lite"/>
    </source>
</evidence>
<feature type="compositionally biased region" description="Basic and acidic residues" evidence="1">
    <location>
        <begin position="55"/>
        <end position="64"/>
    </location>
</feature>